<dbReference type="GO" id="GO:0005506">
    <property type="term" value="F:iron ion binding"/>
    <property type="evidence" value="ECO:0007669"/>
    <property type="project" value="InterPro"/>
</dbReference>
<keyword evidence="8" id="KW-1185">Reference proteome</keyword>
<protein>
    <recommendedName>
        <fullName evidence="9">Cytochrome P450</fullName>
    </recommendedName>
</protein>
<dbReference type="InterPro" id="IPR002401">
    <property type="entry name" value="Cyt_P450_E_grp-I"/>
</dbReference>
<dbReference type="InterPro" id="IPR036396">
    <property type="entry name" value="Cyt_P450_sf"/>
</dbReference>
<dbReference type="EMBL" id="BAUL01000085">
    <property type="protein sequence ID" value="GAD94261.1"/>
    <property type="molecule type" value="Genomic_DNA"/>
</dbReference>
<dbReference type="PRINTS" id="PR00463">
    <property type="entry name" value="EP450I"/>
</dbReference>
<dbReference type="PROSITE" id="PS00086">
    <property type="entry name" value="CYTOCHROME_P450"/>
    <property type="match status" value="1"/>
</dbReference>
<evidence type="ECO:0000313" key="8">
    <source>
        <dbReference type="Proteomes" id="UP000018001"/>
    </source>
</evidence>
<comment type="similarity">
    <text evidence="6">Belongs to the cytochrome P450 family.</text>
</comment>
<dbReference type="HOGENOM" id="CLU_001570_14_0_1"/>
<dbReference type="InterPro" id="IPR050121">
    <property type="entry name" value="Cytochrome_P450_monoxygenase"/>
</dbReference>
<keyword evidence="5 6" id="KW-0349">Heme</keyword>
<dbReference type="Proteomes" id="UP000018001">
    <property type="component" value="Unassembled WGS sequence"/>
</dbReference>
<dbReference type="InterPro" id="IPR001128">
    <property type="entry name" value="Cyt_P450"/>
</dbReference>
<name>V5FWZ3_BYSSN</name>
<dbReference type="Gene3D" id="1.10.630.10">
    <property type="entry name" value="Cytochrome P450"/>
    <property type="match status" value="1"/>
</dbReference>
<comment type="caution">
    <text evidence="7">The sequence shown here is derived from an EMBL/GenBank/DDBJ whole genome shotgun (WGS) entry which is preliminary data.</text>
</comment>
<proteinExistence type="inferred from homology"/>
<evidence type="ECO:0000256" key="6">
    <source>
        <dbReference type="RuleBase" id="RU000461"/>
    </source>
</evidence>
<dbReference type="InterPro" id="IPR017972">
    <property type="entry name" value="Cyt_P450_CS"/>
</dbReference>
<sequence>MRFFHPLAKYPGPLIASLTNVWRAYWVYKLCLHEKLVELHFRYGPVVRIGPNHLHFWDGDAIAPIYKGGRMMGKTEFYHAFTAFNPNLFGGTDENIHALRRRQLSNGFSQASIEKLQPLINRQLGILIDKLNGFAESGTVFDLKDTISLYVLDILGEVAFSRPFNAQVKGEAEQIPAINDHILLAGVIGELPFQDISKALARWSPIPWMRRLVQSRNRLKAICSDCVRYKVTHPSERRDLLQSLVEAVDPETGSKLNEQEINSEAFAMLVAGSHSTSGTLGLLLWHLLYNRDALEKVKNEIDSRLGPLPPDEIAYSIQGLEASLPYTMACVRENFRLNPVFTMPLWRRVHYPQGLQFGEFDIPHGTNVCISNYVLHHNPDIWGPDHTVFNPDRWLVDDGDNAKILSRFLIPFSIGHRMCIGRNLAMTNILKTITTLLSQFEFEPVDLGEKDHKHGVRVQSSGIGEMRGPFLCKVFPAQGAWHRDIGLIDLSPRNVLMVRKDNSDWDMDFDPKRGLVFIDIASALFGRAKDDPEVKKINLFLGQYITSVTMEAKDDAVGVQEVDRLGLEPLDR</sequence>
<keyword evidence="2 5" id="KW-0479">Metal-binding</keyword>
<dbReference type="PANTHER" id="PTHR24305:SF103">
    <property type="entry name" value="P450, PUTATIVE (EUROFUNG)-RELATED"/>
    <property type="match status" value="1"/>
</dbReference>
<dbReference type="AlphaFoldDB" id="V5FWZ3"/>
<organism evidence="7 8">
    <name type="scientific">Byssochlamys spectabilis (strain No. 5 / NBRC 109023)</name>
    <name type="common">Paecilomyces variotii</name>
    <dbReference type="NCBI Taxonomy" id="1356009"/>
    <lineage>
        <taxon>Eukaryota</taxon>
        <taxon>Fungi</taxon>
        <taxon>Dikarya</taxon>
        <taxon>Ascomycota</taxon>
        <taxon>Pezizomycotina</taxon>
        <taxon>Eurotiomycetes</taxon>
        <taxon>Eurotiomycetidae</taxon>
        <taxon>Eurotiales</taxon>
        <taxon>Thermoascaceae</taxon>
        <taxon>Paecilomyces</taxon>
    </lineage>
</organism>
<comment type="cofactor">
    <cofactor evidence="1 5">
        <name>heme</name>
        <dbReference type="ChEBI" id="CHEBI:30413"/>
    </cofactor>
</comment>
<evidence type="ECO:0008006" key="9">
    <source>
        <dbReference type="Google" id="ProtNLM"/>
    </source>
</evidence>
<dbReference type="Pfam" id="PF00067">
    <property type="entry name" value="p450"/>
    <property type="match status" value="1"/>
</dbReference>
<keyword evidence="3 6" id="KW-0560">Oxidoreductase</keyword>
<dbReference type="GO" id="GO:0004497">
    <property type="term" value="F:monooxygenase activity"/>
    <property type="evidence" value="ECO:0007669"/>
    <property type="project" value="UniProtKB-KW"/>
</dbReference>
<evidence type="ECO:0000256" key="5">
    <source>
        <dbReference type="PIRSR" id="PIRSR602401-1"/>
    </source>
</evidence>
<dbReference type="GO" id="GO:0016705">
    <property type="term" value="F:oxidoreductase activity, acting on paired donors, with incorporation or reduction of molecular oxygen"/>
    <property type="evidence" value="ECO:0007669"/>
    <property type="project" value="InterPro"/>
</dbReference>
<accession>V5FWZ3</accession>
<feature type="binding site" description="axial binding residue" evidence="5">
    <location>
        <position position="419"/>
    </location>
    <ligand>
        <name>heme</name>
        <dbReference type="ChEBI" id="CHEBI:30413"/>
    </ligand>
    <ligandPart>
        <name>Fe</name>
        <dbReference type="ChEBI" id="CHEBI:18248"/>
    </ligandPart>
</feature>
<keyword evidence="4 5" id="KW-0408">Iron</keyword>
<dbReference type="OrthoDB" id="1470350at2759"/>
<keyword evidence="6" id="KW-0503">Monooxygenase</keyword>
<dbReference type="InParanoid" id="V5FWZ3"/>
<dbReference type="PRINTS" id="PR00385">
    <property type="entry name" value="P450"/>
</dbReference>
<evidence type="ECO:0000256" key="2">
    <source>
        <dbReference type="ARBA" id="ARBA00022723"/>
    </source>
</evidence>
<reference evidence="8" key="1">
    <citation type="journal article" date="2014" name="Genome Announc.">
        <title>Draft genome sequence of the formaldehyde-resistant fungus Byssochlamys spectabilis No. 5 (anamorph Paecilomyces variotii No. 5) (NBRC109023).</title>
        <authorList>
            <person name="Oka T."/>
            <person name="Ekino K."/>
            <person name="Fukuda K."/>
            <person name="Nomura Y."/>
        </authorList>
    </citation>
    <scope>NUCLEOTIDE SEQUENCE [LARGE SCALE GENOMIC DNA]</scope>
    <source>
        <strain evidence="8">No. 5 / NBRC 109023</strain>
    </source>
</reference>
<evidence type="ECO:0000313" key="7">
    <source>
        <dbReference type="EMBL" id="GAD94261.1"/>
    </source>
</evidence>
<dbReference type="eggNOG" id="KOG0157">
    <property type="taxonomic scope" value="Eukaryota"/>
</dbReference>
<gene>
    <name evidence="7" type="ORF">PVAR5_2885</name>
</gene>
<dbReference type="GO" id="GO:0020037">
    <property type="term" value="F:heme binding"/>
    <property type="evidence" value="ECO:0007669"/>
    <property type="project" value="InterPro"/>
</dbReference>
<dbReference type="SUPFAM" id="SSF48264">
    <property type="entry name" value="Cytochrome P450"/>
    <property type="match status" value="1"/>
</dbReference>
<dbReference type="PANTHER" id="PTHR24305">
    <property type="entry name" value="CYTOCHROME P450"/>
    <property type="match status" value="1"/>
</dbReference>
<evidence type="ECO:0000256" key="3">
    <source>
        <dbReference type="ARBA" id="ARBA00023002"/>
    </source>
</evidence>
<evidence type="ECO:0000256" key="4">
    <source>
        <dbReference type="ARBA" id="ARBA00023004"/>
    </source>
</evidence>
<evidence type="ECO:0000256" key="1">
    <source>
        <dbReference type="ARBA" id="ARBA00001971"/>
    </source>
</evidence>